<proteinExistence type="predicted"/>
<accession>A0A1F4UCL9</accession>
<protein>
    <recommendedName>
        <fullName evidence="3">FlgD Ig-like domain-containing protein</fullName>
    </recommendedName>
</protein>
<dbReference type="Gene3D" id="2.60.40.10">
    <property type="entry name" value="Immunoglobulins"/>
    <property type="match status" value="1"/>
</dbReference>
<evidence type="ECO:0008006" key="3">
    <source>
        <dbReference type="Google" id="ProtNLM"/>
    </source>
</evidence>
<dbReference type="EMBL" id="MEUM01000055">
    <property type="protein sequence ID" value="OGC42667.1"/>
    <property type="molecule type" value="Genomic_DNA"/>
</dbReference>
<dbReference type="Pfam" id="PF11551">
    <property type="entry name" value="Omp28"/>
    <property type="match status" value="1"/>
</dbReference>
<evidence type="ECO:0000313" key="2">
    <source>
        <dbReference type="Proteomes" id="UP000177025"/>
    </source>
</evidence>
<name>A0A1F4UCL9_UNCW3</name>
<dbReference type="InterPro" id="IPR013783">
    <property type="entry name" value="Ig-like_fold"/>
</dbReference>
<gene>
    <name evidence="1" type="ORF">A2Y85_06225</name>
</gene>
<organism evidence="1 2">
    <name type="scientific">candidate division WOR-3 bacterium RBG_13_43_14</name>
    <dbReference type="NCBI Taxonomy" id="1802590"/>
    <lineage>
        <taxon>Bacteria</taxon>
        <taxon>Bacteria division WOR-3</taxon>
    </lineage>
</organism>
<dbReference type="AlphaFoldDB" id="A0A1F4UCL9"/>
<dbReference type="Proteomes" id="UP000177025">
    <property type="component" value="Unassembled WGS sequence"/>
</dbReference>
<dbReference type="Gene3D" id="2.60.40.4070">
    <property type="match status" value="1"/>
</dbReference>
<dbReference type="InterPro" id="IPR026444">
    <property type="entry name" value="Secre_tail"/>
</dbReference>
<sequence>MHASSGYPLYNAEARSRWFSYPPPYWYNNSWYYATPWLWYDGNPHGSYTYSQWQSKIVARMNQPSPFTMSMWGSYNNLDGTGTIYSKFRNDSTATISGNVLFVITEDSLYYAGPNGDVWHNHVARDYIPNIIGTSVSIPPGDSVTVSQPFTTQASWNLNRLEIVSFLQNPNLSPDSTKEVKQGGMIRIVNLAIQDYDSKHLAQRVLPTPNPCIDGTKFTFQLNNGSSYNINIYDECGSLVRRLSGVATGQIDNLRWDLKDNDNNRVNAGVYFFRFVSEEMNSNGKIVVR</sequence>
<reference evidence="1 2" key="1">
    <citation type="journal article" date="2016" name="Nat. Commun.">
        <title>Thousands of microbial genomes shed light on interconnected biogeochemical processes in an aquifer system.</title>
        <authorList>
            <person name="Anantharaman K."/>
            <person name="Brown C.T."/>
            <person name="Hug L.A."/>
            <person name="Sharon I."/>
            <person name="Castelle C.J."/>
            <person name="Probst A.J."/>
            <person name="Thomas B.C."/>
            <person name="Singh A."/>
            <person name="Wilkins M.J."/>
            <person name="Karaoz U."/>
            <person name="Brodie E.L."/>
            <person name="Williams K.H."/>
            <person name="Hubbard S.S."/>
            <person name="Banfield J.F."/>
        </authorList>
    </citation>
    <scope>NUCLEOTIDE SEQUENCE [LARGE SCALE GENOMIC DNA]</scope>
</reference>
<evidence type="ECO:0000313" key="1">
    <source>
        <dbReference type="EMBL" id="OGC42667.1"/>
    </source>
</evidence>
<dbReference type="InterPro" id="IPR021615">
    <property type="entry name" value="Omp28"/>
</dbReference>
<comment type="caution">
    <text evidence="1">The sequence shown here is derived from an EMBL/GenBank/DDBJ whole genome shotgun (WGS) entry which is preliminary data.</text>
</comment>
<dbReference type="NCBIfam" id="TIGR04183">
    <property type="entry name" value="Por_Secre_tail"/>
    <property type="match status" value="1"/>
</dbReference>